<feature type="region of interest" description="Disordered" evidence="1">
    <location>
        <begin position="1"/>
        <end position="31"/>
    </location>
</feature>
<gene>
    <name evidence="2" type="ORF">TCE0_018f04896</name>
</gene>
<reference evidence="3" key="1">
    <citation type="journal article" date="2015" name="Genome Announc.">
        <title>Draft genome sequence of Talaromyces cellulolyticus strain Y-94, a source of lignocellulosic biomass-degrading enzymes.</title>
        <authorList>
            <person name="Fujii T."/>
            <person name="Koike H."/>
            <person name="Sawayama S."/>
            <person name="Yano S."/>
            <person name="Inoue H."/>
        </authorList>
    </citation>
    <scope>NUCLEOTIDE SEQUENCE [LARGE SCALE GENOMIC DNA]</scope>
    <source>
        <strain evidence="3">Y-94</strain>
    </source>
</reference>
<dbReference type="AlphaFoldDB" id="A0A510NV48"/>
<dbReference type="Proteomes" id="UP000053095">
    <property type="component" value="Unassembled WGS sequence"/>
</dbReference>
<sequence>MSDPPSWAFQDGASDDWVEFPEGNTDGSSSQSIGGTVYRFGYCDSLDYCAYTGVPLLSFERRDLSENLRWEEEEEDKKILRDSKEHRLPSRHPVCKAASPERASLGHSVEKHTVHSGL</sequence>
<evidence type="ECO:0000256" key="1">
    <source>
        <dbReference type="SAM" id="MobiDB-lite"/>
    </source>
</evidence>
<feature type="region of interest" description="Disordered" evidence="1">
    <location>
        <begin position="70"/>
        <end position="118"/>
    </location>
</feature>
<feature type="compositionally biased region" description="Basic and acidic residues" evidence="1">
    <location>
        <begin position="70"/>
        <end position="88"/>
    </location>
</feature>
<keyword evidence="3" id="KW-1185">Reference proteome</keyword>
<accession>A0A510NV48</accession>
<dbReference type="EMBL" id="DF933814">
    <property type="protein sequence ID" value="GAM36085.1"/>
    <property type="molecule type" value="Genomic_DNA"/>
</dbReference>
<protein>
    <submittedName>
        <fullName evidence="2">Uncharacterized protein</fullName>
    </submittedName>
</protein>
<feature type="compositionally biased region" description="Basic and acidic residues" evidence="1">
    <location>
        <begin position="108"/>
        <end position="118"/>
    </location>
</feature>
<organism evidence="2 3">
    <name type="scientific">Talaromyces pinophilus</name>
    <name type="common">Penicillium pinophilum</name>
    <dbReference type="NCBI Taxonomy" id="128442"/>
    <lineage>
        <taxon>Eukaryota</taxon>
        <taxon>Fungi</taxon>
        <taxon>Dikarya</taxon>
        <taxon>Ascomycota</taxon>
        <taxon>Pezizomycotina</taxon>
        <taxon>Eurotiomycetes</taxon>
        <taxon>Eurotiomycetidae</taxon>
        <taxon>Eurotiales</taxon>
        <taxon>Trichocomaceae</taxon>
        <taxon>Talaromyces</taxon>
        <taxon>Talaromyces sect. Talaromyces</taxon>
    </lineage>
</organism>
<proteinExistence type="predicted"/>
<evidence type="ECO:0000313" key="2">
    <source>
        <dbReference type="EMBL" id="GAM36085.1"/>
    </source>
</evidence>
<name>A0A510NV48_TALPI</name>
<evidence type="ECO:0000313" key="3">
    <source>
        <dbReference type="Proteomes" id="UP000053095"/>
    </source>
</evidence>